<dbReference type="EC" id="2.1.1.198" evidence="6"/>
<dbReference type="FunFam" id="3.30.950.10:FF:000002">
    <property type="entry name" value="Ribosomal RNA small subunit methyltransferase I"/>
    <property type="match status" value="1"/>
</dbReference>
<reference evidence="8" key="1">
    <citation type="submission" date="2020-08" db="EMBL/GenBank/DDBJ databases">
        <authorList>
            <person name="Cejkova D."/>
            <person name="Kubasova T."/>
            <person name="Jahodarova E."/>
            <person name="Rychlik I."/>
        </authorList>
    </citation>
    <scope>NUCLEOTIDE SEQUENCE</scope>
    <source>
        <strain evidence="8">An559</strain>
    </source>
</reference>
<dbReference type="AlphaFoldDB" id="A0A939BCE7"/>
<dbReference type="Pfam" id="PF00590">
    <property type="entry name" value="TP_methylase"/>
    <property type="match status" value="1"/>
</dbReference>
<dbReference type="GO" id="GO:0005737">
    <property type="term" value="C:cytoplasm"/>
    <property type="evidence" value="ECO:0007669"/>
    <property type="project" value="UniProtKB-SubCell"/>
</dbReference>
<evidence type="ECO:0000256" key="3">
    <source>
        <dbReference type="ARBA" id="ARBA00022603"/>
    </source>
</evidence>
<keyword evidence="1 6" id="KW-0963">Cytoplasm</keyword>
<dbReference type="PANTHER" id="PTHR46111">
    <property type="entry name" value="RIBOSOMAL RNA SMALL SUBUNIT METHYLTRANSFERASE I"/>
    <property type="match status" value="1"/>
</dbReference>
<evidence type="ECO:0000256" key="6">
    <source>
        <dbReference type="HAMAP-Rule" id="MF_01877"/>
    </source>
</evidence>
<dbReference type="GO" id="GO:0070677">
    <property type="term" value="F:rRNA (cytosine-2'-O-)-methyltransferase activity"/>
    <property type="evidence" value="ECO:0007669"/>
    <property type="project" value="UniProtKB-UniRule"/>
</dbReference>
<feature type="domain" description="Tetrapyrrole methylase" evidence="7">
    <location>
        <begin position="3"/>
        <end position="203"/>
    </location>
</feature>
<accession>A0A939BCE7</accession>
<sequence>MSKLYVVGTPIGNLGDLSPRAQQTLREVDFIAAEDTRVTGKLLHYFEIKKPMISYYEHNLRQKGEQIIGRILAGETCAVVSDAGMPCISDPGEDLVRLCAQNNIPVEVVPGPSAVISALAVSGLITSRFTFEGFLSVNRTSRMAHLASLKNEMRTMIFYEAPHKLLTTLTDFCEAFGEDRQISVCRELTKIHEEVLRMTMGEALAHFTESTPKGEFVLVVSGAPEQANEETLSFEEVCALGVSLVEGGERATEVSKRLAKEYGYKKADIYKALVQS</sequence>
<dbReference type="FunFam" id="3.40.1010.10:FF:000007">
    <property type="entry name" value="Ribosomal RNA small subunit methyltransferase I"/>
    <property type="match status" value="1"/>
</dbReference>
<dbReference type="HAMAP" id="MF_01877">
    <property type="entry name" value="16SrRNA_methyltr_I"/>
    <property type="match status" value="1"/>
</dbReference>
<reference evidence="8" key="2">
    <citation type="journal article" date="2021" name="Sci. Rep.">
        <title>The distribution of antibiotic resistance genes in chicken gut microbiota commensals.</title>
        <authorList>
            <person name="Juricova H."/>
            <person name="Matiasovicova J."/>
            <person name="Kubasova T."/>
            <person name="Cejkova D."/>
            <person name="Rychlik I."/>
        </authorList>
    </citation>
    <scope>NUCLEOTIDE SEQUENCE</scope>
    <source>
        <strain evidence="8">An559</strain>
    </source>
</reference>
<dbReference type="EMBL" id="JACJKY010000003">
    <property type="protein sequence ID" value="MBM6920019.1"/>
    <property type="molecule type" value="Genomic_DNA"/>
</dbReference>
<evidence type="ECO:0000313" key="8">
    <source>
        <dbReference type="EMBL" id="MBM6920019.1"/>
    </source>
</evidence>
<organism evidence="8 9">
    <name type="scientific">Merdimmobilis hominis</name>
    <dbReference type="NCBI Taxonomy" id="2897707"/>
    <lineage>
        <taxon>Bacteria</taxon>
        <taxon>Bacillati</taxon>
        <taxon>Bacillota</taxon>
        <taxon>Clostridia</taxon>
        <taxon>Eubacteriales</taxon>
        <taxon>Oscillospiraceae</taxon>
        <taxon>Merdimmobilis</taxon>
    </lineage>
</organism>
<keyword evidence="4 6" id="KW-0808">Transferase</keyword>
<protein>
    <recommendedName>
        <fullName evidence="6">Ribosomal RNA small subunit methyltransferase I</fullName>
        <ecNumber evidence="6">2.1.1.198</ecNumber>
    </recommendedName>
    <alternativeName>
        <fullName evidence="6">16S rRNA 2'-O-ribose C1402 methyltransferase</fullName>
    </alternativeName>
    <alternativeName>
        <fullName evidence="6">rRNA (cytidine-2'-O-)-methyltransferase RsmI</fullName>
    </alternativeName>
</protein>
<keyword evidence="3 6" id="KW-0489">Methyltransferase</keyword>
<dbReference type="InterPro" id="IPR000878">
    <property type="entry name" value="4pyrrol_Mease"/>
</dbReference>
<proteinExistence type="inferred from homology"/>
<keyword evidence="2 6" id="KW-0698">rRNA processing</keyword>
<dbReference type="RefSeq" id="WP_204444412.1">
    <property type="nucleotide sequence ID" value="NZ_JACJKY010000003.1"/>
</dbReference>
<evidence type="ECO:0000256" key="5">
    <source>
        <dbReference type="ARBA" id="ARBA00022691"/>
    </source>
</evidence>
<dbReference type="CDD" id="cd11648">
    <property type="entry name" value="RsmI"/>
    <property type="match status" value="1"/>
</dbReference>
<comment type="catalytic activity">
    <reaction evidence="6">
        <text>cytidine(1402) in 16S rRNA + S-adenosyl-L-methionine = 2'-O-methylcytidine(1402) in 16S rRNA + S-adenosyl-L-homocysteine + H(+)</text>
        <dbReference type="Rhea" id="RHEA:42924"/>
        <dbReference type="Rhea" id="RHEA-COMP:10285"/>
        <dbReference type="Rhea" id="RHEA-COMP:10286"/>
        <dbReference type="ChEBI" id="CHEBI:15378"/>
        <dbReference type="ChEBI" id="CHEBI:57856"/>
        <dbReference type="ChEBI" id="CHEBI:59789"/>
        <dbReference type="ChEBI" id="CHEBI:74495"/>
        <dbReference type="ChEBI" id="CHEBI:82748"/>
        <dbReference type="EC" id="2.1.1.198"/>
    </reaction>
</comment>
<dbReference type="InterPro" id="IPR008189">
    <property type="entry name" value="rRNA_ssu_MeTfrase_I"/>
</dbReference>
<dbReference type="InterPro" id="IPR035996">
    <property type="entry name" value="4pyrrol_Methylase_sf"/>
</dbReference>
<dbReference type="Gene3D" id="3.30.950.10">
    <property type="entry name" value="Methyltransferase, Cobalt-precorrin-4 Transmethylase, Domain 2"/>
    <property type="match status" value="1"/>
</dbReference>
<dbReference type="Gene3D" id="3.40.1010.10">
    <property type="entry name" value="Cobalt-precorrin-4 Transmethylase, Domain 1"/>
    <property type="match status" value="1"/>
</dbReference>
<name>A0A939BCE7_9FIRM</name>
<dbReference type="NCBIfam" id="TIGR00096">
    <property type="entry name" value="16S rRNA (cytidine(1402)-2'-O)-methyltransferase"/>
    <property type="match status" value="1"/>
</dbReference>
<keyword evidence="9" id="KW-1185">Reference proteome</keyword>
<dbReference type="SUPFAM" id="SSF53790">
    <property type="entry name" value="Tetrapyrrole methylase"/>
    <property type="match status" value="1"/>
</dbReference>
<keyword evidence="5 6" id="KW-0949">S-adenosyl-L-methionine</keyword>
<comment type="function">
    <text evidence="6">Catalyzes the 2'-O-methylation of the ribose of cytidine 1402 (C1402) in 16S rRNA.</text>
</comment>
<evidence type="ECO:0000256" key="2">
    <source>
        <dbReference type="ARBA" id="ARBA00022552"/>
    </source>
</evidence>
<evidence type="ECO:0000256" key="4">
    <source>
        <dbReference type="ARBA" id="ARBA00022679"/>
    </source>
</evidence>
<dbReference type="PANTHER" id="PTHR46111:SF1">
    <property type="entry name" value="RIBOSOMAL RNA SMALL SUBUNIT METHYLTRANSFERASE I"/>
    <property type="match status" value="1"/>
</dbReference>
<gene>
    <name evidence="6 8" type="primary">rsmI</name>
    <name evidence="8" type="ORF">H6A12_02435</name>
</gene>
<comment type="caution">
    <text evidence="8">The sequence shown here is derived from an EMBL/GenBank/DDBJ whole genome shotgun (WGS) entry which is preliminary data.</text>
</comment>
<evidence type="ECO:0000256" key="1">
    <source>
        <dbReference type="ARBA" id="ARBA00022490"/>
    </source>
</evidence>
<dbReference type="InterPro" id="IPR014776">
    <property type="entry name" value="4pyrrole_Mease_sub2"/>
</dbReference>
<dbReference type="PROSITE" id="PS01296">
    <property type="entry name" value="RSMI"/>
    <property type="match status" value="1"/>
</dbReference>
<evidence type="ECO:0000259" key="7">
    <source>
        <dbReference type="Pfam" id="PF00590"/>
    </source>
</evidence>
<dbReference type="PIRSF" id="PIRSF005917">
    <property type="entry name" value="MTase_YraL"/>
    <property type="match status" value="1"/>
</dbReference>
<dbReference type="Proteomes" id="UP000774750">
    <property type="component" value="Unassembled WGS sequence"/>
</dbReference>
<dbReference type="InterPro" id="IPR018063">
    <property type="entry name" value="SAM_MeTrfase_RsmI_CS"/>
</dbReference>
<comment type="similarity">
    <text evidence="6">Belongs to the methyltransferase superfamily. RsmI family.</text>
</comment>
<comment type="subcellular location">
    <subcellularLocation>
        <location evidence="6">Cytoplasm</location>
    </subcellularLocation>
</comment>
<dbReference type="InterPro" id="IPR014777">
    <property type="entry name" value="4pyrrole_Mease_sub1"/>
</dbReference>
<evidence type="ECO:0000313" key="9">
    <source>
        <dbReference type="Proteomes" id="UP000774750"/>
    </source>
</evidence>